<dbReference type="Proteomes" id="UP000813824">
    <property type="component" value="Unassembled WGS sequence"/>
</dbReference>
<feature type="compositionally biased region" description="Polar residues" evidence="1">
    <location>
        <begin position="419"/>
        <end position="432"/>
    </location>
</feature>
<evidence type="ECO:0000256" key="1">
    <source>
        <dbReference type="SAM" id="MobiDB-lite"/>
    </source>
</evidence>
<dbReference type="AlphaFoldDB" id="A0A8K0XPH5"/>
<dbReference type="OrthoDB" id="2576334at2759"/>
<evidence type="ECO:0000313" key="4">
    <source>
        <dbReference type="Proteomes" id="UP000813824"/>
    </source>
</evidence>
<keyword evidence="2" id="KW-0472">Membrane</keyword>
<evidence type="ECO:0000256" key="2">
    <source>
        <dbReference type="SAM" id="Phobius"/>
    </source>
</evidence>
<accession>A0A8K0XPH5</accession>
<organism evidence="3 4">
    <name type="scientific">Cristinia sonorae</name>
    <dbReference type="NCBI Taxonomy" id="1940300"/>
    <lineage>
        <taxon>Eukaryota</taxon>
        <taxon>Fungi</taxon>
        <taxon>Dikarya</taxon>
        <taxon>Basidiomycota</taxon>
        <taxon>Agaricomycotina</taxon>
        <taxon>Agaricomycetes</taxon>
        <taxon>Agaricomycetidae</taxon>
        <taxon>Agaricales</taxon>
        <taxon>Pleurotineae</taxon>
        <taxon>Stephanosporaceae</taxon>
        <taxon>Cristinia</taxon>
    </lineage>
</organism>
<dbReference type="EMBL" id="JAEVFJ010000016">
    <property type="protein sequence ID" value="KAH8100285.1"/>
    <property type="molecule type" value="Genomic_DNA"/>
</dbReference>
<sequence length="469" mass="50536">MEPLPFNITLSSQTATISYLPTRDGDAALGWNVTYSQGNQNTGYSNLQGVGTDTHRTAHDGASLQFSWIGTAVYLYGNADNASYTLDVDGDRVSSSSVTIPEGGLLGSKTGLEYGNHTVTLTTHGTNQVAFQFAELTIGLGYLGSSVQNSSILAVDSSSTPITQNPFFSYQPVNNHWHVEVARTQLLPNGTRMAIPRQMLTSTLGESVSFTINQTSAFFLYGSCNRDHAKKVVTVTPYGDPSKAWTTTINDHSSILDFFQIIHWEAGLDRDESYNVQIIQAGLPPNNLAPNFGFHSLVTIDGGSAPQSSNATHPSGSPDPSPPGDHPSSTRLGSGVVVAVVVSGAAVLAILAFVLFWLRRQRRRRRFASRPREILSPTPEPGIISRPGSIQTTAYMISPFTSDHWHSNSQLISSSNPSFVDSSTAELTQGASTPDAREVDAGPLPPEYQASWMQNDLAGSRRMRGDGKR</sequence>
<name>A0A8K0XPH5_9AGAR</name>
<keyword evidence="4" id="KW-1185">Reference proteome</keyword>
<feature type="transmembrane region" description="Helical" evidence="2">
    <location>
        <begin position="336"/>
        <end position="358"/>
    </location>
</feature>
<feature type="region of interest" description="Disordered" evidence="1">
    <location>
        <begin position="408"/>
        <end position="469"/>
    </location>
</feature>
<protein>
    <submittedName>
        <fullName evidence="3">Uncharacterized protein</fullName>
    </submittedName>
</protein>
<keyword evidence="2" id="KW-1133">Transmembrane helix</keyword>
<keyword evidence="2" id="KW-0812">Transmembrane</keyword>
<proteinExistence type="predicted"/>
<comment type="caution">
    <text evidence="3">The sequence shown here is derived from an EMBL/GenBank/DDBJ whole genome shotgun (WGS) entry which is preliminary data.</text>
</comment>
<reference evidence="3" key="1">
    <citation type="journal article" date="2021" name="New Phytol.">
        <title>Evolutionary innovations through gain and loss of genes in the ectomycorrhizal Boletales.</title>
        <authorList>
            <person name="Wu G."/>
            <person name="Miyauchi S."/>
            <person name="Morin E."/>
            <person name="Kuo A."/>
            <person name="Drula E."/>
            <person name="Varga T."/>
            <person name="Kohler A."/>
            <person name="Feng B."/>
            <person name="Cao Y."/>
            <person name="Lipzen A."/>
            <person name="Daum C."/>
            <person name="Hundley H."/>
            <person name="Pangilinan J."/>
            <person name="Johnson J."/>
            <person name="Barry K."/>
            <person name="LaButti K."/>
            <person name="Ng V."/>
            <person name="Ahrendt S."/>
            <person name="Min B."/>
            <person name="Choi I.G."/>
            <person name="Park H."/>
            <person name="Plett J.M."/>
            <person name="Magnuson J."/>
            <person name="Spatafora J.W."/>
            <person name="Nagy L.G."/>
            <person name="Henrissat B."/>
            <person name="Grigoriev I.V."/>
            <person name="Yang Z.L."/>
            <person name="Xu J."/>
            <person name="Martin F.M."/>
        </authorList>
    </citation>
    <scope>NUCLEOTIDE SEQUENCE</scope>
    <source>
        <strain evidence="3">KKN 215</strain>
    </source>
</reference>
<dbReference type="Gene3D" id="2.60.120.260">
    <property type="entry name" value="Galactose-binding domain-like"/>
    <property type="match status" value="1"/>
</dbReference>
<feature type="region of interest" description="Disordered" evidence="1">
    <location>
        <begin position="303"/>
        <end position="330"/>
    </location>
</feature>
<evidence type="ECO:0000313" key="3">
    <source>
        <dbReference type="EMBL" id="KAH8100285.1"/>
    </source>
</evidence>
<feature type="compositionally biased region" description="Low complexity" evidence="1">
    <location>
        <begin position="408"/>
        <end position="418"/>
    </location>
</feature>
<gene>
    <name evidence="3" type="ORF">BXZ70DRAFT_180298</name>
</gene>